<feature type="domain" description="CUE" evidence="2">
    <location>
        <begin position="329"/>
        <end position="372"/>
    </location>
</feature>
<reference evidence="3 4" key="1">
    <citation type="journal article" date="2016" name="Nat. Commun.">
        <title>Ectomycorrhizal ecology is imprinted in the genome of the dominant symbiotic fungus Cenococcum geophilum.</title>
        <authorList>
            <consortium name="DOE Joint Genome Institute"/>
            <person name="Peter M."/>
            <person name="Kohler A."/>
            <person name="Ohm R.A."/>
            <person name="Kuo A."/>
            <person name="Krutzmann J."/>
            <person name="Morin E."/>
            <person name="Arend M."/>
            <person name="Barry K.W."/>
            <person name="Binder M."/>
            <person name="Choi C."/>
            <person name="Clum A."/>
            <person name="Copeland A."/>
            <person name="Grisel N."/>
            <person name="Haridas S."/>
            <person name="Kipfer T."/>
            <person name="LaButti K."/>
            <person name="Lindquist E."/>
            <person name="Lipzen A."/>
            <person name="Maire R."/>
            <person name="Meier B."/>
            <person name="Mihaltcheva S."/>
            <person name="Molinier V."/>
            <person name="Murat C."/>
            <person name="Poggeler S."/>
            <person name="Quandt C.A."/>
            <person name="Sperisen C."/>
            <person name="Tritt A."/>
            <person name="Tisserant E."/>
            <person name="Crous P.W."/>
            <person name="Henrissat B."/>
            <person name="Nehls U."/>
            <person name="Egli S."/>
            <person name="Spatafora J.W."/>
            <person name="Grigoriev I.V."/>
            <person name="Martin F.M."/>
        </authorList>
    </citation>
    <scope>NUCLEOTIDE SEQUENCE [LARGE SCALE GENOMIC DNA]</scope>
    <source>
        <strain evidence="3 4">CBS 459.81</strain>
    </source>
</reference>
<feature type="compositionally biased region" description="Basic residues" evidence="1">
    <location>
        <begin position="644"/>
        <end position="658"/>
    </location>
</feature>
<dbReference type="InterPro" id="IPR052586">
    <property type="entry name" value="ASCC2"/>
</dbReference>
<keyword evidence="4" id="KW-1185">Reference proteome</keyword>
<feature type="compositionally biased region" description="Basic and acidic residues" evidence="1">
    <location>
        <begin position="625"/>
        <end position="641"/>
    </location>
</feature>
<dbReference type="Gene3D" id="1.10.8.10">
    <property type="entry name" value="DNA helicase RuvA subunit, C-terminal domain"/>
    <property type="match status" value="1"/>
</dbReference>
<organism evidence="3 4">
    <name type="scientific">Lepidopterella palustris CBS 459.81</name>
    <dbReference type="NCBI Taxonomy" id="1314670"/>
    <lineage>
        <taxon>Eukaryota</taxon>
        <taxon>Fungi</taxon>
        <taxon>Dikarya</taxon>
        <taxon>Ascomycota</taxon>
        <taxon>Pezizomycotina</taxon>
        <taxon>Dothideomycetes</taxon>
        <taxon>Pleosporomycetidae</taxon>
        <taxon>Mytilinidiales</taxon>
        <taxon>Argynnaceae</taxon>
        <taxon>Lepidopterella</taxon>
    </lineage>
</organism>
<proteinExistence type="predicted"/>
<evidence type="ECO:0000259" key="2">
    <source>
        <dbReference type="PROSITE" id="PS51140"/>
    </source>
</evidence>
<dbReference type="PANTHER" id="PTHR21494:SF0">
    <property type="entry name" value="ACTIVATING SIGNAL COINTEGRATOR 1 COMPLEX SUBUNIT 2"/>
    <property type="match status" value="1"/>
</dbReference>
<feature type="region of interest" description="Disordered" evidence="1">
    <location>
        <begin position="388"/>
        <end position="408"/>
    </location>
</feature>
<dbReference type="AlphaFoldDB" id="A0A8E2EI44"/>
<dbReference type="InterPro" id="IPR041800">
    <property type="entry name" value="ASCC2_CUE"/>
</dbReference>
<sequence>MSPPPIAPFPSTELRRRLVPEEWEACLDAWIALAQLHLRLANTEFIKTTVEDGPLVYFLISYFREVSGAPHNDPQLQGSKALSLRKQSFLLVHRVFSGDPIPPSLLSWSFLADICQAFPRSGSLRDLLQSLWKRKGDAITSSTQKLKSSLIKTLDSSNSDTAQDDLGHLCHLLYVSTDAGAFFITGSDFLDSLCSAYVKASKSIQSKLVTITYLGLMSLLNSPKPNYSLLSDHLYSLKTNAEQEQKSSPGKTVLLAALVTNTPILNKIRNSITSQEGARARNIAASLSTFRQAGLVRPKKLIRRKMDKGKGRANDDEYDHGASKGVHIHRMSLVSQVQDLFPSLGSAFVVKLLDEYGDDAEQVTAHLLEDSLPAYLKDADRSEQIGTHTVENATHLSPRSTPPPHRRNIFDNDELDQLTVSASRLHIGRRNENLTADAVLSDRSAAPNKAAILSALAAFDSDDDERDDTYDAEDVGGTVDAAIPGMDADADLRDRNEEALFKAYTASPEAFGRDAATRRGKPRAALKGETGMTDETIEGWAIMIGRDPRRLRRLEAKFSTFAGQQRELAPTAYRASPADSGAEGDNSGADTGGDGRGGRGGGGYRGRGRGRGRGGHGGGDVAGASDDKGTQVSRQRKEAQKASRANHNRRDQRARKMARGGFPG</sequence>
<evidence type="ECO:0000313" key="3">
    <source>
        <dbReference type="EMBL" id="OCK84415.1"/>
    </source>
</evidence>
<dbReference type="SMART" id="SM00546">
    <property type="entry name" value="CUE"/>
    <property type="match status" value="1"/>
</dbReference>
<dbReference type="EMBL" id="KV744838">
    <property type="protein sequence ID" value="OCK84415.1"/>
    <property type="molecule type" value="Genomic_DNA"/>
</dbReference>
<dbReference type="Pfam" id="PF02845">
    <property type="entry name" value="CUE"/>
    <property type="match status" value="1"/>
</dbReference>
<dbReference type="InterPro" id="IPR003892">
    <property type="entry name" value="CUE"/>
</dbReference>
<accession>A0A8E2EI44</accession>
<dbReference type="SUPFAM" id="SSF46934">
    <property type="entry name" value="UBA-like"/>
    <property type="match status" value="1"/>
</dbReference>
<dbReference type="PROSITE" id="PS51140">
    <property type="entry name" value="CUE"/>
    <property type="match status" value="1"/>
</dbReference>
<dbReference type="InterPro" id="IPR009060">
    <property type="entry name" value="UBA-like_sf"/>
</dbReference>
<feature type="region of interest" description="Disordered" evidence="1">
    <location>
        <begin position="565"/>
        <end position="664"/>
    </location>
</feature>
<dbReference type="OrthoDB" id="5577209at2759"/>
<dbReference type="CDD" id="cd14364">
    <property type="entry name" value="CUE_ASCC2"/>
    <property type="match status" value="1"/>
</dbReference>
<evidence type="ECO:0000256" key="1">
    <source>
        <dbReference type="SAM" id="MobiDB-lite"/>
    </source>
</evidence>
<dbReference type="Proteomes" id="UP000250266">
    <property type="component" value="Unassembled WGS sequence"/>
</dbReference>
<dbReference type="GO" id="GO:0043130">
    <property type="term" value="F:ubiquitin binding"/>
    <property type="evidence" value="ECO:0007669"/>
    <property type="project" value="InterPro"/>
</dbReference>
<gene>
    <name evidence="3" type="ORF">K432DRAFT_288989</name>
</gene>
<dbReference type="PANTHER" id="PTHR21494">
    <property type="entry name" value="ACTIVATING SIGNAL COINTEGRATOR 1 COMPLEX SUBUNIT 2 ASC-1 COMPLEX SUBUNIT P100"/>
    <property type="match status" value="1"/>
</dbReference>
<evidence type="ECO:0000313" key="4">
    <source>
        <dbReference type="Proteomes" id="UP000250266"/>
    </source>
</evidence>
<name>A0A8E2EI44_9PEZI</name>
<protein>
    <recommendedName>
        <fullName evidence="2">CUE domain-containing protein</fullName>
    </recommendedName>
</protein>
<feature type="compositionally biased region" description="Gly residues" evidence="1">
    <location>
        <begin position="590"/>
        <end position="605"/>
    </location>
</feature>
<feature type="compositionally biased region" description="Polar residues" evidence="1">
    <location>
        <begin position="388"/>
        <end position="399"/>
    </location>
</feature>